<dbReference type="GO" id="GO:0009253">
    <property type="term" value="P:peptidoglycan catabolic process"/>
    <property type="evidence" value="ECO:0007669"/>
    <property type="project" value="InterPro"/>
</dbReference>
<dbReference type="InterPro" id="IPR007253">
    <property type="entry name" value="Cell_wall-bd_2"/>
</dbReference>
<sequence length="476" mass="52006">MLHGIDISGWQEGIQLASVPADFVIIKGTGGAGYVSAECDGFVQQAKAAGKLIGVYHFAREVGFGGTPEEEAQWFVDNCGAYFDGTVIPVLDFEQDVYLGAEWAKAWLDAVYRLIGVKPMFYSYLSFIESHDCSAIANADYGLWVAQYDNNNATGYLEKAAPYVPYWSVVAMYQYTSHGYLSGYNKRLDLDVFYGDTDTWYAYARKQGEKVTQVITPKPKQVDIGAEVVKYAGDDRYATSDIIDKEFAKANKVIVSGKNFPDGISAAFLAKANKANIVLDHPELSYGFETYIVGGDIVNKGGAKVIKGDTRYDTNLEVLKECFSKTKSIIVTNGSDWADGVSTLTTNVPVLIVSEFVKANQIVELKKHNDLHFITVGDTGVVNTTVEKQLAEIGSVERVKGADRFETSRKIAERFFPSAEEAIIVASWADAIVSSNIGEMPILLIGENNTAEAKSYIASHGVKRAYAVGLACELVV</sequence>
<keyword evidence="5" id="KW-0326">Glycosidase</keyword>
<dbReference type="Pfam" id="PF01183">
    <property type="entry name" value="Glyco_hydro_25"/>
    <property type="match status" value="1"/>
</dbReference>
<dbReference type="SMART" id="SM00641">
    <property type="entry name" value="Glyco_25"/>
    <property type="match status" value="1"/>
</dbReference>
<name>A0A8S5QHK7_9CAUD</name>
<keyword evidence="4" id="KW-0378">Hydrolase</keyword>
<comment type="catalytic activity">
    <reaction evidence="1">
        <text>Hydrolysis of (1-&gt;4)-beta-linkages between N-acetylmuramic acid and N-acetyl-D-glucosamine residues in a peptidoglycan and between N-acetyl-D-glucosamine residues in chitodextrins.</text>
        <dbReference type="EC" id="3.2.1.17"/>
    </reaction>
</comment>
<dbReference type="EC" id="3.2.1.17" evidence="3"/>
<protein>
    <recommendedName>
        <fullName evidence="3">lysozyme</fullName>
        <ecNumber evidence="3">3.2.1.17</ecNumber>
    </recommendedName>
</protein>
<dbReference type="InterPro" id="IPR017853">
    <property type="entry name" value="GH"/>
</dbReference>
<accession>A0A8S5QHK7</accession>
<dbReference type="PANTHER" id="PTHR34135:SF2">
    <property type="entry name" value="LYSOZYME"/>
    <property type="match status" value="1"/>
</dbReference>
<comment type="similarity">
    <text evidence="2">Belongs to the glycosyl hydrolase 25 family.</text>
</comment>
<dbReference type="GO" id="GO:0016052">
    <property type="term" value="P:carbohydrate catabolic process"/>
    <property type="evidence" value="ECO:0007669"/>
    <property type="project" value="TreeGrafter"/>
</dbReference>
<dbReference type="SUPFAM" id="SSF51445">
    <property type="entry name" value="(Trans)glycosidases"/>
    <property type="match status" value="1"/>
</dbReference>
<dbReference type="PANTHER" id="PTHR34135">
    <property type="entry name" value="LYSOZYME"/>
    <property type="match status" value="1"/>
</dbReference>
<evidence type="ECO:0000313" key="6">
    <source>
        <dbReference type="EMBL" id="DAE18466.1"/>
    </source>
</evidence>
<reference evidence="6" key="1">
    <citation type="journal article" date="2021" name="Proc. Natl. Acad. Sci. U.S.A.">
        <title>A Catalog of Tens of Thousands of Viruses from Human Metagenomes Reveals Hidden Associations with Chronic Diseases.</title>
        <authorList>
            <person name="Tisza M.J."/>
            <person name="Buck C.B."/>
        </authorList>
    </citation>
    <scope>NUCLEOTIDE SEQUENCE</scope>
    <source>
        <strain evidence="6">CtNs77</strain>
    </source>
</reference>
<evidence type="ECO:0000256" key="4">
    <source>
        <dbReference type="ARBA" id="ARBA00022801"/>
    </source>
</evidence>
<evidence type="ECO:0000256" key="1">
    <source>
        <dbReference type="ARBA" id="ARBA00000632"/>
    </source>
</evidence>
<proteinExistence type="inferred from homology"/>
<dbReference type="EMBL" id="BK015656">
    <property type="protein sequence ID" value="DAE18466.1"/>
    <property type="molecule type" value="Genomic_DNA"/>
</dbReference>
<dbReference type="PROSITE" id="PS51904">
    <property type="entry name" value="GLYCOSYL_HYDROL_F25_2"/>
    <property type="match status" value="1"/>
</dbReference>
<dbReference type="GO" id="GO:0003796">
    <property type="term" value="F:lysozyme activity"/>
    <property type="evidence" value="ECO:0007669"/>
    <property type="project" value="UniProtKB-EC"/>
</dbReference>
<dbReference type="Pfam" id="PF04122">
    <property type="entry name" value="CW_binding_2"/>
    <property type="match status" value="3"/>
</dbReference>
<dbReference type="InterPro" id="IPR018077">
    <property type="entry name" value="Glyco_hydro_fam25_subgr"/>
</dbReference>
<evidence type="ECO:0000256" key="3">
    <source>
        <dbReference type="ARBA" id="ARBA00012732"/>
    </source>
</evidence>
<evidence type="ECO:0000256" key="5">
    <source>
        <dbReference type="ARBA" id="ARBA00023295"/>
    </source>
</evidence>
<organism evidence="6">
    <name type="scientific">Siphoviridae sp. ctNs77</name>
    <dbReference type="NCBI Taxonomy" id="2825473"/>
    <lineage>
        <taxon>Viruses</taxon>
        <taxon>Duplodnaviria</taxon>
        <taxon>Heunggongvirae</taxon>
        <taxon>Uroviricota</taxon>
        <taxon>Caudoviricetes</taxon>
    </lineage>
</organism>
<dbReference type="GO" id="GO:0016998">
    <property type="term" value="P:cell wall macromolecule catabolic process"/>
    <property type="evidence" value="ECO:0007669"/>
    <property type="project" value="InterPro"/>
</dbReference>
<dbReference type="Gene3D" id="3.20.20.80">
    <property type="entry name" value="Glycosidases"/>
    <property type="match status" value="1"/>
</dbReference>
<dbReference type="InterPro" id="IPR002053">
    <property type="entry name" value="Glyco_hydro_25"/>
</dbReference>
<evidence type="ECO:0000256" key="2">
    <source>
        <dbReference type="ARBA" id="ARBA00010646"/>
    </source>
</evidence>
<dbReference type="Gene3D" id="3.40.50.12090">
    <property type="match status" value="1"/>
</dbReference>